<dbReference type="PROSITE" id="PS50109">
    <property type="entry name" value="HIS_KIN"/>
    <property type="match status" value="1"/>
</dbReference>
<evidence type="ECO:0000256" key="6">
    <source>
        <dbReference type="ARBA" id="ARBA00022543"/>
    </source>
</evidence>
<dbReference type="InterPro" id="IPR001789">
    <property type="entry name" value="Sig_transdc_resp-reg_receiver"/>
</dbReference>
<dbReference type="SMART" id="SM00448">
    <property type="entry name" value="REC"/>
    <property type="match status" value="1"/>
</dbReference>
<dbReference type="SUPFAM" id="SSF55874">
    <property type="entry name" value="ATPase domain of HSP90 chaperone/DNA topoisomerase II/histidine kinase"/>
    <property type="match status" value="1"/>
</dbReference>
<keyword evidence="11" id="KW-0547">Nucleotide-binding</keyword>
<dbReference type="Pfam" id="PF08446">
    <property type="entry name" value="PAS_2"/>
    <property type="match status" value="1"/>
</dbReference>
<dbReference type="Gene3D" id="3.30.450.40">
    <property type="match status" value="1"/>
</dbReference>
<dbReference type="Pfam" id="PF00360">
    <property type="entry name" value="PHY"/>
    <property type="match status" value="1"/>
</dbReference>
<dbReference type="InterPro" id="IPR013515">
    <property type="entry name" value="Phytochrome_cen-reg"/>
</dbReference>
<keyword evidence="17" id="KW-0472">Membrane</keyword>
<dbReference type="InterPro" id="IPR011006">
    <property type="entry name" value="CheY-like_superfamily"/>
</dbReference>
<dbReference type="CDD" id="cd17546">
    <property type="entry name" value="REC_hyHK_CKI1_RcsC-like"/>
    <property type="match status" value="1"/>
</dbReference>
<dbReference type="InterPro" id="IPR013654">
    <property type="entry name" value="PAS_2"/>
</dbReference>
<keyword evidence="13" id="KW-0067">ATP-binding</keyword>
<dbReference type="GO" id="GO:0005524">
    <property type="term" value="F:ATP binding"/>
    <property type="evidence" value="ECO:0007669"/>
    <property type="project" value="UniProtKB-KW"/>
</dbReference>
<keyword evidence="9 27" id="KW-0808">Transferase</keyword>
<evidence type="ECO:0000256" key="2">
    <source>
        <dbReference type="ARBA" id="ARBA00004651"/>
    </source>
</evidence>
<comment type="catalytic activity">
    <reaction evidence="1">
        <text>ATP + protein L-histidine = ADP + protein N-phospho-L-histidine.</text>
        <dbReference type="EC" id="2.7.13.3"/>
    </reaction>
</comment>
<evidence type="ECO:0000256" key="13">
    <source>
        <dbReference type="ARBA" id="ARBA00022840"/>
    </source>
</evidence>
<dbReference type="PANTHER" id="PTHR45339:SF1">
    <property type="entry name" value="HYBRID SIGNAL TRANSDUCTION HISTIDINE KINASE J"/>
    <property type="match status" value="1"/>
</dbReference>
<dbReference type="EMBL" id="HG794546">
    <property type="protein sequence ID" value="CDK97234.1"/>
    <property type="molecule type" value="Genomic_DNA"/>
</dbReference>
<feature type="domain" description="HPt" evidence="26">
    <location>
        <begin position="949"/>
        <end position="1048"/>
    </location>
</feature>
<feature type="domain" description="Phytochrome chromophore attachment site" evidence="23">
    <location>
        <begin position="148"/>
        <end position="312"/>
    </location>
</feature>
<dbReference type="PROSITE" id="PS50894">
    <property type="entry name" value="HPT"/>
    <property type="match status" value="1"/>
</dbReference>
<dbReference type="InterPro" id="IPR036097">
    <property type="entry name" value="HisK_dim/P_sf"/>
</dbReference>
<dbReference type="SMART" id="SM00387">
    <property type="entry name" value="HATPase_c"/>
    <property type="match status" value="1"/>
</dbReference>
<keyword evidence="28" id="KW-1185">Reference proteome</keyword>
<keyword evidence="10" id="KW-0812">Transmembrane</keyword>
<keyword evidence="16" id="KW-0902">Two-component regulatory system</keyword>
<dbReference type="Gene3D" id="1.20.120.160">
    <property type="entry name" value="HPT domain"/>
    <property type="match status" value="1"/>
</dbReference>
<dbReference type="GO" id="GO:0009881">
    <property type="term" value="F:photoreceptor activity"/>
    <property type="evidence" value="ECO:0007669"/>
    <property type="project" value="UniProtKB-KW"/>
</dbReference>
<dbReference type="InterPro" id="IPR043150">
    <property type="entry name" value="Phytochrome_PHY_sf"/>
</dbReference>
<dbReference type="SMART" id="SM00388">
    <property type="entry name" value="HisKA"/>
    <property type="match status" value="1"/>
</dbReference>
<dbReference type="InterPro" id="IPR029016">
    <property type="entry name" value="GAF-like_dom_sf"/>
</dbReference>
<keyword evidence="6" id="KW-0600">Photoreceptor protein</keyword>
<evidence type="ECO:0000259" key="23">
    <source>
        <dbReference type="PROSITE" id="PS50046"/>
    </source>
</evidence>
<dbReference type="InterPro" id="IPR035965">
    <property type="entry name" value="PAS-like_dom_sf"/>
</dbReference>
<dbReference type="SMART" id="SM00065">
    <property type="entry name" value="GAF"/>
    <property type="match status" value="1"/>
</dbReference>
<feature type="domain" description="Response regulatory" evidence="25">
    <location>
        <begin position="789"/>
        <end position="906"/>
    </location>
</feature>
<evidence type="ECO:0000256" key="16">
    <source>
        <dbReference type="ARBA" id="ARBA00023012"/>
    </source>
</evidence>
<dbReference type="InterPro" id="IPR003594">
    <property type="entry name" value="HATPase_dom"/>
</dbReference>
<evidence type="ECO:0000256" key="7">
    <source>
        <dbReference type="ARBA" id="ARBA00022553"/>
    </source>
</evidence>
<dbReference type="FunFam" id="3.30.565.10:FF:000010">
    <property type="entry name" value="Sensor histidine kinase RcsC"/>
    <property type="match status" value="1"/>
</dbReference>
<evidence type="ECO:0000256" key="8">
    <source>
        <dbReference type="ARBA" id="ARBA00022606"/>
    </source>
</evidence>
<keyword evidence="7 22" id="KW-0597">Phosphoprotein</keyword>
<dbReference type="PANTHER" id="PTHR45339">
    <property type="entry name" value="HYBRID SIGNAL TRANSDUCTION HISTIDINE KINASE J"/>
    <property type="match status" value="1"/>
</dbReference>
<dbReference type="STRING" id="1430440.MGMSRv2__0019"/>
<evidence type="ECO:0000256" key="14">
    <source>
        <dbReference type="ARBA" id="ARBA00022989"/>
    </source>
</evidence>
<evidence type="ECO:0000256" key="4">
    <source>
        <dbReference type="ARBA" id="ARBA00012438"/>
    </source>
</evidence>
<feature type="modified residue" description="4-aspartylphosphate" evidence="22">
    <location>
        <position position="839"/>
    </location>
</feature>
<evidence type="ECO:0000256" key="19">
    <source>
        <dbReference type="ARBA" id="ARBA00064003"/>
    </source>
</evidence>
<keyword evidence="12 27" id="KW-0418">Kinase</keyword>
<gene>
    <name evidence="27" type="ordered locus">MGMSRv2__0019</name>
</gene>
<dbReference type="Gene3D" id="3.30.450.20">
    <property type="entry name" value="PAS domain"/>
    <property type="match status" value="1"/>
</dbReference>
<evidence type="ECO:0000256" key="15">
    <source>
        <dbReference type="ARBA" id="ARBA00022991"/>
    </source>
</evidence>
<dbReference type="Proteomes" id="UP000018922">
    <property type="component" value="Chromosome I"/>
</dbReference>
<comment type="subunit">
    <text evidence="19">At low DSF concentrations, interacts with RpfF.</text>
</comment>
<evidence type="ECO:0000259" key="25">
    <source>
        <dbReference type="PROSITE" id="PS50110"/>
    </source>
</evidence>
<dbReference type="SUPFAM" id="SSF47226">
    <property type="entry name" value="Histidine-containing phosphotransfer domain, HPT domain"/>
    <property type="match status" value="1"/>
</dbReference>
<keyword evidence="18" id="KW-0675">Receptor</keyword>
<sequence length="1048" mass="113510">MTVSNVERTDRCEQEAIHAPGQIQPHCALLCLRSADLTILAASANFTALTGWPATAGMPLDDCLPVEICANIRRWGGEGLHAADLSLSLPGGALPPFGARVSVHRKGDRVFCEIEPHLAVDVLAEGAKFEEFLAFVQRVVAEIRDAATLETLAKLVADGVRRITGFERILVYRFDQEGHGEVVGESKVADWDEEFLAFHFPAADIPPQARALYLEAPPRLAPDRDYVPVDMVPAVDPENGRPFDLGRCHCRSLSPIHRLYQKNLGVNGSMSTSVIDGGHLWGLIVGHHRAPHRVAIWIRPLVEMLTDAFSMRLRATETIDEKEARAVHVALHARLLEQIAGAENFITPLLNGAVRLTDVFFASSGAAVIYEEDHSVPTKILAVGDAPPEDAISRLARYCKDNAVDGVFASQCISMEVEEFTAYTATASGVLAIAVGDAGQDMILWFRPEQVLVKVWAGATPSDVDRQKQSGNYFPRESFARWVTEQRGHSRPWPQWKIDIARSLRTALNDVVLRQMRTIRVLNTQLAESSEAKSRFLANMSHEIRTPMNGIIGMTHLALAAELPPRQRENIETIQRSAQRLMGIINDVLDFSKIEAGQLVIDRGVFDLQRLLDDTVAVVADRAKAKGLKIFFQIERALPRCLVGDALRLGQMLLNYVNNAVKFTEAGRITISVEMEEENAAGIMLRVSVSDTGIGLTAEQQAGLFQSFQQADSSTTRRFGGTGLGLAITKQLAILMGGTVGVSSAPGQGSTFWFTVRVEASSEEDLAAEPGGPSSGVLGTDFAILGGTKVLLVEDDATNQIVAKGLLEAAGMAVDIAGDGATAISMVEDHPGYEIVLMDMHMPVMDGLEATSRLRAQPRFAELPIIAMTANAMGQHRRQCHDAGMDDFITKPFDPDQLYAIIQKWVTGVGDGELANTPSTRSQVGGGLHIPSSIAGLNVRAGLRRVAGLRALYLRSLRSFADQQADVVERLRRSLGKGDREWSSRLAHSLKGAAAMIDAGEVQVLAAAIEAAIDGGETAGVAEQVDRLEATLVPTLGAIRAAIDSNEQ</sequence>
<dbReference type="GO" id="GO:0000155">
    <property type="term" value="F:phosphorelay sensor kinase activity"/>
    <property type="evidence" value="ECO:0007669"/>
    <property type="project" value="InterPro"/>
</dbReference>
<dbReference type="AlphaFoldDB" id="V6EVL9"/>
<feature type="modified residue" description="Phosphohistidine" evidence="21">
    <location>
        <position position="988"/>
    </location>
</feature>
<keyword evidence="8" id="KW-0716">Sensory transduction</keyword>
<dbReference type="Pfam" id="PF00512">
    <property type="entry name" value="HisKA"/>
    <property type="match status" value="1"/>
</dbReference>
<dbReference type="Pfam" id="PF01590">
    <property type="entry name" value="GAF"/>
    <property type="match status" value="1"/>
</dbReference>
<evidence type="ECO:0000259" key="24">
    <source>
        <dbReference type="PROSITE" id="PS50109"/>
    </source>
</evidence>
<dbReference type="Pfam" id="PF02518">
    <property type="entry name" value="HATPase_c"/>
    <property type="match status" value="1"/>
</dbReference>
<dbReference type="InterPro" id="IPR008207">
    <property type="entry name" value="Sig_transdc_His_kin_Hpt_dom"/>
</dbReference>
<evidence type="ECO:0000256" key="18">
    <source>
        <dbReference type="ARBA" id="ARBA00023170"/>
    </source>
</evidence>
<evidence type="ECO:0000256" key="5">
    <source>
        <dbReference type="ARBA" id="ARBA00022475"/>
    </source>
</evidence>
<dbReference type="SMR" id="V6EVL9"/>
<dbReference type="SUPFAM" id="SSF47384">
    <property type="entry name" value="Homodimeric domain of signal transducing histidine kinase"/>
    <property type="match status" value="1"/>
</dbReference>
<dbReference type="SUPFAM" id="SSF55781">
    <property type="entry name" value="GAF domain-like"/>
    <property type="match status" value="2"/>
</dbReference>
<dbReference type="CDD" id="cd16922">
    <property type="entry name" value="HATPase_EvgS-ArcB-TorS-like"/>
    <property type="match status" value="1"/>
</dbReference>
<evidence type="ECO:0000256" key="20">
    <source>
        <dbReference type="ARBA" id="ARBA00068150"/>
    </source>
</evidence>
<dbReference type="PRINTS" id="PR00344">
    <property type="entry name" value="BCTRLSENSOR"/>
</dbReference>
<dbReference type="PROSITE" id="PS50046">
    <property type="entry name" value="PHYTOCHROME_2"/>
    <property type="match status" value="1"/>
</dbReference>
<evidence type="ECO:0000256" key="22">
    <source>
        <dbReference type="PROSITE-ProRule" id="PRU00169"/>
    </source>
</evidence>
<dbReference type="Gene3D" id="1.10.287.130">
    <property type="match status" value="1"/>
</dbReference>
<evidence type="ECO:0000256" key="1">
    <source>
        <dbReference type="ARBA" id="ARBA00000085"/>
    </source>
</evidence>
<dbReference type="InterPro" id="IPR004358">
    <property type="entry name" value="Sig_transdc_His_kin-like_C"/>
</dbReference>
<dbReference type="Gene3D" id="3.30.450.270">
    <property type="match status" value="1"/>
</dbReference>
<dbReference type="CDD" id="cd00082">
    <property type="entry name" value="HisKA"/>
    <property type="match status" value="1"/>
</dbReference>
<dbReference type="GO" id="GO:0005886">
    <property type="term" value="C:plasma membrane"/>
    <property type="evidence" value="ECO:0007669"/>
    <property type="project" value="UniProtKB-SubCell"/>
</dbReference>
<dbReference type="InterPro" id="IPR003661">
    <property type="entry name" value="HisK_dim/P_dom"/>
</dbReference>
<reference evidence="27 28" key="1">
    <citation type="journal article" date="2014" name="Genome Announc.">
        <title>Complete genome sequence of Magnetospirillum gryphiswaldense MSR-1.</title>
        <authorList>
            <person name="Wang X."/>
            <person name="Wang Q."/>
            <person name="Zhang W."/>
            <person name="Wang Y."/>
            <person name="Li L."/>
            <person name="Wen T."/>
            <person name="Zhang T."/>
            <person name="Zhang Y."/>
            <person name="Xu J."/>
            <person name="Hu J."/>
            <person name="Li S."/>
            <person name="Liu L."/>
            <person name="Liu J."/>
            <person name="Jiang W."/>
            <person name="Tian J."/>
            <person name="Li Y."/>
            <person name="Schuler D."/>
            <person name="Wang L."/>
            <person name="Li J."/>
        </authorList>
    </citation>
    <scope>NUCLEOTIDE SEQUENCE [LARGE SCALE GENOMIC DNA]</scope>
    <source>
        <strain evidence="28">DSM 6361 / JCM 21280 / NBRC 15271 / MSR-1</strain>
    </source>
</reference>
<evidence type="ECO:0000256" key="12">
    <source>
        <dbReference type="ARBA" id="ARBA00022777"/>
    </source>
</evidence>
<dbReference type="InterPro" id="IPR016132">
    <property type="entry name" value="Phyto_chromo_attachment"/>
</dbReference>
<comment type="subcellular location">
    <subcellularLocation>
        <location evidence="2">Cell membrane</location>
        <topology evidence="2">Multi-pass membrane protein</topology>
    </subcellularLocation>
</comment>
<dbReference type="CDD" id="cd00088">
    <property type="entry name" value="HPT"/>
    <property type="match status" value="1"/>
</dbReference>
<dbReference type="Pfam" id="PF01627">
    <property type="entry name" value="Hpt"/>
    <property type="match status" value="1"/>
</dbReference>
<proteinExistence type="inferred from homology"/>
<dbReference type="GO" id="GO:0009584">
    <property type="term" value="P:detection of visible light"/>
    <property type="evidence" value="ECO:0007669"/>
    <property type="project" value="InterPro"/>
</dbReference>
<keyword evidence="14" id="KW-1133">Transmembrane helix</keyword>
<evidence type="ECO:0000256" key="9">
    <source>
        <dbReference type="ARBA" id="ARBA00022679"/>
    </source>
</evidence>
<dbReference type="PROSITE" id="PS50110">
    <property type="entry name" value="RESPONSE_REGULATORY"/>
    <property type="match status" value="1"/>
</dbReference>
<dbReference type="InterPro" id="IPR005467">
    <property type="entry name" value="His_kinase_dom"/>
</dbReference>
<dbReference type="HOGENOM" id="CLU_000445_50_1_5"/>
<dbReference type="SUPFAM" id="SSF55785">
    <property type="entry name" value="PYP-like sensor domain (PAS domain)"/>
    <property type="match status" value="1"/>
</dbReference>
<evidence type="ECO:0000256" key="3">
    <source>
        <dbReference type="ARBA" id="ARBA00006402"/>
    </source>
</evidence>
<dbReference type="Gene3D" id="3.40.50.2300">
    <property type="match status" value="1"/>
</dbReference>
<dbReference type="KEGG" id="mgy:MGMSRv2__0019"/>
<evidence type="ECO:0000256" key="10">
    <source>
        <dbReference type="ARBA" id="ARBA00022692"/>
    </source>
</evidence>
<dbReference type="eggNOG" id="COG4251">
    <property type="taxonomic scope" value="Bacteria"/>
</dbReference>
<protein>
    <recommendedName>
        <fullName evidence="20">Sensory/regulatory protein RpfC</fullName>
        <ecNumber evidence="4">2.7.13.3</ecNumber>
    </recommendedName>
</protein>
<feature type="domain" description="Histidine kinase" evidence="24">
    <location>
        <begin position="539"/>
        <end position="760"/>
    </location>
</feature>
<evidence type="ECO:0000256" key="21">
    <source>
        <dbReference type="PROSITE-ProRule" id="PRU00110"/>
    </source>
</evidence>
<keyword evidence="5" id="KW-1003">Cell membrane</keyword>
<name>V6EVL9_MAGGM</name>
<evidence type="ECO:0000256" key="11">
    <source>
        <dbReference type="ARBA" id="ARBA00022741"/>
    </source>
</evidence>
<keyword evidence="15" id="KW-0157">Chromophore</keyword>
<dbReference type="Gene3D" id="3.30.565.10">
    <property type="entry name" value="Histidine kinase-like ATPase, C-terminal domain"/>
    <property type="match status" value="1"/>
</dbReference>
<dbReference type="EC" id="2.7.13.3" evidence="4"/>
<comment type="similarity">
    <text evidence="3">In the N-terminal section; belongs to the phytochrome family.</text>
</comment>
<dbReference type="Pfam" id="PF00072">
    <property type="entry name" value="Response_reg"/>
    <property type="match status" value="1"/>
</dbReference>
<dbReference type="SUPFAM" id="SSF52172">
    <property type="entry name" value="CheY-like"/>
    <property type="match status" value="1"/>
</dbReference>
<dbReference type="InterPro" id="IPR003018">
    <property type="entry name" value="GAF"/>
</dbReference>
<dbReference type="InterPro" id="IPR036890">
    <property type="entry name" value="HATPase_C_sf"/>
</dbReference>
<evidence type="ECO:0000313" key="27">
    <source>
        <dbReference type="EMBL" id="CDK97234.1"/>
    </source>
</evidence>
<dbReference type="FunFam" id="1.10.287.130:FF:000002">
    <property type="entry name" value="Two-component osmosensing histidine kinase"/>
    <property type="match status" value="1"/>
</dbReference>
<organism evidence="27 28">
    <name type="scientific">Magnetospirillum gryphiswaldense (strain DSM 6361 / JCM 21280 / NBRC 15271 / MSR-1)</name>
    <dbReference type="NCBI Taxonomy" id="431944"/>
    <lineage>
        <taxon>Bacteria</taxon>
        <taxon>Pseudomonadati</taxon>
        <taxon>Pseudomonadota</taxon>
        <taxon>Alphaproteobacteria</taxon>
        <taxon>Rhodospirillales</taxon>
        <taxon>Rhodospirillaceae</taxon>
        <taxon>Magnetospirillum</taxon>
    </lineage>
</organism>
<dbReference type="InterPro" id="IPR036641">
    <property type="entry name" value="HPT_dom_sf"/>
</dbReference>
<evidence type="ECO:0000259" key="26">
    <source>
        <dbReference type="PROSITE" id="PS50894"/>
    </source>
</evidence>
<accession>V6EVL9</accession>
<evidence type="ECO:0000256" key="17">
    <source>
        <dbReference type="ARBA" id="ARBA00023136"/>
    </source>
</evidence>
<evidence type="ECO:0000313" key="28">
    <source>
        <dbReference type="Proteomes" id="UP000018922"/>
    </source>
</evidence>
<dbReference type="GO" id="GO:0006355">
    <property type="term" value="P:regulation of DNA-templated transcription"/>
    <property type="evidence" value="ECO:0007669"/>
    <property type="project" value="InterPro"/>
</dbReference>